<feature type="domain" description="Protein FecR C-terminal" evidence="2">
    <location>
        <begin position="324"/>
        <end position="391"/>
    </location>
</feature>
<dbReference type="InterPro" id="IPR006860">
    <property type="entry name" value="FecR"/>
</dbReference>
<dbReference type="Gene3D" id="2.60.120.1440">
    <property type="match status" value="1"/>
</dbReference>
<dbReference type="Pfam" id="PF04773">
    <property type="entry name" value="FecR"/>
    <property type="match status" value="1"/>
</dbReference>
<accession>A0A831VUV6</accession>
<name>A0A831VUV6_9FLAO</name>
<reference evidence="3" key="1">
    <citation type="journal article" date="2020" name="mSystems">
        <title>Genome- and Community-Level Interaction Insights into Carbon Utilization and Element Cycling Functions of Hydrothermarchaeota in Hydrothermal Sediment.</title>
        <authorList>
            <person name="Zhou Z."/>
            <person name="Liu Y."/>
            <person name="Xu W."/>
            <person name="Pan J."/>
            <person name="Luo Z.H."/>
            <person name="Li M."/>
        </authorList>
    </citation>
    <scope>NUCLEOTIDE SEQUENCE [LARGE SCALE GENOMIC DNA]</scope>
    <source>
        <strain evidence="3">HyVt-345</strain>
    </source>
</reference>
<dbReference type="Proteomes" id="UP000886191">
    <property type="component" value="Unassembled WGS sequence"/>
</dbReference>
<evidence type="ECO:0000259" key="1">
    <source>
        <dbReference type="Pfam" id="PF04773"/>
    </source>
</evidence>
<dbReference type="PANTHER" id="PTHR30273">
    <property type="entry name" value="PERIPLASMIC SIGNAL SENSOR AND SIGMA FACTOR ACTIVATOR FECR-RELATED"/>
    <property type="match status" value="1"/>
</dbReference>
<dbReference type="Pfam" id="PF16344">
    <property type="entry name" value="FecR_C"/>
    <property type="match status" value="1"/>
</dbReference>
<comment type="caution">
    <text evidence="3">The sequence shown here is derived from an EMBL/GenBank/DDBJ whole genome shotgun (WGS) entry which is preliminary data.</text>
</comment>
<dbReference type="EMBL" id="DRGL01000027">
    <property type="protein sequence ID" value="HEA20929.1"/>
    <property type="molecule type" value="Genomic_DNA"/>
</dbReference>
<dbReference type="Gene3D" id="3.55.50.30">
    <property type="match status" value="1"/>
</dbReference>
<proteinExistence type="predicted"/>
<organism evidence="3">
    <name type="scientific">Pricia antarctica</name>
    <dbReference type="NCBI Taxonomy" id="641691"/>
    <lineage>
        <taxon>Bacteria</taxon>
        <taxon>Pseudomonadati</taxon>
        <taxon>Bacteroidota</taxon>
        <taxon>Flavobacteriia</taxon>
        <taxon>Flavobacteriales</taxon>
        <taxon>Flavobacteriaceae</taxon>
        <taxon>Pricia</taxon>
    </lineage>
</organism>
<protein>
    <submittedName>
        <fullName evidence="3">DUF4974 domain-containing protein</fullName>
    </submittedName>
</protein>
<dbReference type="GO" id="GO:0016989">
    <property type="term" value="F:sigma factor antagonist activity"/>
    <property type="evidence" value="ECO:0007669"/>
    <property type="project" value="TreeGrafter"/>
</dbReference>
<gene>
    <name evidence="3" type="ORF">ENH87_08415</name>
</gene>
<dbReference type="PANTHER" id="PTHR30273:SF2">
    <property type="entry name" value="PROTEIN FECR"/>
    <property type="match status" value="1"/>
</dbReference>
<dbReference type="InterPro" id="IPR012373">
    <property type="entry name" value="Ferrdict_sens_TM"/>
</dbReference>
<dbReference type="FunFam" id="2.60.120.1440:FF:000001">
    <property type="entry name" value="Putative anti-sigma factor"/>
    <property type="match status" value="1"/>
</dbReference>
<dbReference type="AlphaFoldDB" id="A0A831VUV6"/>
<feature type="domain" description="FecR protein" evidence="1">
    <location>
        <begin position="180"/>
        <end position="275"/>
    </location>
</feature>
<evidence type="ECO:0000313" key="3">
    <source>
        <dbReference type="EMBL" id="HEA20929.1"/>
    </source>
</evidence>
<sequence>MMAPETEKHLVKYLLNEASAEDLDALSDWILVDSNEQIFETFVRSHYETTTTMNEPDTDKIKKVLKRRMMKDNILLRRRKIPSLMKYAAVGLVFLALGYFVQRNQTMGNHSDRLVRKQEAITITFDNGTIENLDPLSNRKLKDSHGNIIGNQERSKLTYRESDAPSSEGNNSKNLVYNTLKVPYGKRFDVILSDGTHVFLNSGTSLRYPVQFLKESDRTVFLTGEAYFDVAKDKGHPFTVNADELEIEVLGTKFNVSHYPEDKYSSTVLVEGSVELHKKRKNEKSAGGTILKPGFKAEWGKTGKTISIEKVDTEMYTAWLQDQLIFRNTPFRKIRQALERKYNVNITNMNKDLDVQLFDATFDIETIEEVLESISKSYAIDYSIKDNEVIIN</sequence>
<dbReference type="InterPro" id="IPR032508">
    <property type="entry name" value="FecR_C"/>
</dbReference>
<evidence type="ECO:0000259" key="2">
    <source>
        <dbReference type="Pfam" id="PF16344"/>
    </source>
</evidence>